<accession>A0ABW5REK9</accession>
<gene>
    <name evidence="1" type="primary">tlp</name>
    <name evidence="1" type="ORF">ACFSUC_15805</name>
</gene>
<dbReference type="RefSeq" id="WP_379930591.1">
    <property type="nucleotide sequence ID" value="NZ_JBHUMM010000043.1"/>
</dbReference>
<organism evidence="1 2">
    <name type="scientific">Marinicrinis sediminis</name>
    <dbReference type="NCBI Taxonomy" id="1652465"/>
    <lineage>
        <taxon>Bacteria</taxon>
        <taxon>Bacillati</taxon>
        <taxon>Bacillota</taxon>
        <taxon>Bacilli</taxon>
        <taxon>Bacillales</taxon>
        <taxon>Paenibacillaceae</taxon>
    </lineage>
</organism>
<sequence>MAKPDNRSDNVERLQEIVQNTQAKLETSKDYIQAHGSQMNEEDLQQMKAKNERRAYSLEGLREEIKDEASYQGMR</sequence>
<dbReference type="EMBL" id="JBHUMM010000043">
    <property type="protein sequence ID" value="MFD2673035.1"/>
    <property type="molecule type" value="Genomic_DNA"/>
</dbReference>
<dbReference type="NCBIfam" id="TIGR03090">
    <property type="entry name" value="SASP_tlp"/>
    <property type="match status" value="1"/>
</dbReference>
<name>A0ABW5REK9_9BACL</name>
<proteinExistence type="inferred from homology"/>
<evidence type="ECO:0000313" key="1">
    <source>
        <dbReference type="EMBL" id="MFD2673035.1"/>
    </source>
</evidence>
<comment type="caution">
    <text evidence="1">The sequence shown here is derived from an EMBL/GenBank/DDBJ whole genome shotgun (WGS) entry which is preliminary data.</text>
</comment>
<dbReference type="InterPro" id="IPR017524">
    <property type="entry name" value="SASP_thioredoxin-like"/>
</dbReference>
<keyword evidence="2" id="KW-1185">Reference proteome</keyword>
<dbReference type="Pfam" id="PF19824">
    <property type="entry name" value="Tlp"/>
    <property type="match status" value="1"/>
</dbReference>
<evidence type="ECO:0000313" key="2">
    <source>
        <dbReference type="Proteomes" id="UP001597497"/>
    </source>
</evidence>
<reference evidence="2" key="1">
    <citation type="journal article" date="2019" name="Int. J. Syst. Evol. Microbiol.">
        <title>The Global Catalogue of Microorganisms (GCM) 10K type strain sequencing project: providing services to taxonomists for standard genome sequencing and annotation.</title>
        <authorList>
            <consortium name="The Broad Institute Genomics Platform"/>
            <consortium name="The Broad Institute Genome Sequencing Center for Infectious Disease"/>
            <person name="Wu L."/>
            <person name="Ma J."/>
        </authorList>
    </citation>
    <scope>NUCLEOTIDE SEQUENCE [LARGE SCALE GENOMIC DNA]</scope>
    <source>
        <strain evidence="2">KCTC 33676</strain>
    </source>
</reference>
<dbReference type="HAMAP" id="MF_01506">
    <property type="entry name" value="Tlp"/>
    <property type="match status" value="1"/>
</dbReference>
<protein>
    <submittedName>
        <fullName evidence="1">Small acid-soluble spore protein Tlp</fullName>
    </submittedName>
</protein>
<dbReference type="Proteomes" id="UP001597497">
    <property type="component" value="Unassembled WGS sequence"/>
</dbReference>